<dbReference type="PANTHER" id="PTHR42776">
    <property type="entry name" value="SERINE PEPTIDASE S9 FAMILY MEMBER"/>
    <property type="match status" value="1"/>
</dbReference>
<name>A0A8E2EYE4_9PEZI</name>
<protein>
    <recommendedName>
        <fullName evidence="7">Dipeptidyl-peptidase V</fullName>
    </recommendedName>
</protein>
<keyword evidence="5" id="KW-0378">Hydrolase</keyword>
<dbReference type="Proteomes" id="UP000250140">
    <property type="component" value="Unassembled WGS sequence"/>
</dbReference>
<dbReference type="GO" id="GO:0006508">
    <property type="term" value="P:proteolysis"/>
    <property type="evidence" value="ECO:0007669"/>
    <property type="project" value="InterPro"/>
</dbReference>
<evidence type="ECO:0000256" key="4">
    <source>
        <dbReference type="ARBA" id="ARBA00022729"/>
    </source>
</evidence>
<dbReference type="Gene3D" id="3.40.50.1820">
    <property type="entry name" value="alpha/beta hydrolase"/>
    <property type="match status" value="1"/>
</dbReference>
<evidence type="ECO:0000313" key="10">
    <source>
        <dbReference type="Proteomes" id="UP000250140"/>
    </source>
</evidence>
<reference evidence="9 10" key="1">
    <citation type="journal article" date="2016" name="Nat. Commun.">
        <title>Ectomycorrhizal ecology is imprinted in the genome of the dominant symbiotic fungus Cenococcum geophilum.</title>
        <authorList>
            <consortium name="DOE Joint Genome Institute"/>
            <person name="Peter M."/>
            <person name="Kohler A."/>
            <person name="Ohm R.A."/>
            <person name="Kuo A."/>
            <person name="Krutzmann J."/>
            <person name="Morin E."/>
            <person name="Arend M."/>
            <person name="Barry K.W."/>
            <person name="Binder M."/>
            <person name="Choi C."/>
            <person name="Clum A."/>
            <person name="Copeland A."/>
            <person name="Grisel N."/>
            <person name="Haridas S."/>
            <person name="Kipfer T."/>
            <person name="LaButti K."/>
            <person name="Lindquist E."/>
            <person name="Lipzen A."/>
            <person name="Maire R."/>
            <person name="Meier B."/>
            <person name="Mihaltcheva S."/>
            <person name="Molinier V."/>
            <person name="Murat C."/>
            <person name="Poggeler S."/>
            <person name="Quandt C.A."/>
            <person name="Sperisen C."/>
            <person name="Tritt A."/>
            <person name="Tisserant E."/>
            <person name="Crous P.W."/>
            <person name="Henrissat B."/>
            <person name="Nehls U."/>
            <person name="Egli S."/>
            <person name="Spatafora J.W."/>
            <person name="Grigoriev I.V."/>
            <person name="Martin F.M."/>
        </authorList>
    </citation>
    <scope>NUCLEOTIDE SEQUENCE [LARGE SCALE GENOMIC DNA]</scope>
    <source>
        <strain evidence="9 10">CBS 207.34</strain>
    </source>
</reference>
<dbReference type="GO" id="GO:0005576">
    <property type="term" value="C:extracellular region"/>
    <property type="evidence" value="ECO:0007669"/>
    <property type="project" value="UniProtKB-SubCell"/>
</dbReference>
<feature type="non-terminal residue" evidence="9">
    <location>
        <position position="1"/>
    </location>
</feature>
<dbReference type="InterPro" id="IPR001375">
    <property type="entry name" value="Peptidase_S9_cat"/>
</dbReference>
<evidence type="ECO:0000259" key="8">
    <source>
        <dbReference type="Pfam" id="PF00326"/>
    </source>
</evidence>
<dbReference type="Pfam" id="PF00326">
    <property type="entry name" value="Peptidase_S9"/>
    <property type="match status" value="1"/>
</dbReference>
<dbReference type="AlphaFoldDB" id="A0A8E2EYE4"/>
<dbReference type="InterPro" id="IPR029058">
    <property type="entry name" value="AB_hydrolase_fold"/>
</dbReference>
<gene>
    <name evidence="9" type="ORF">AOQ84DRAFT_296620</name>
</gene>
<organism evidence="9 10">
    <name type="scientific">Glonium stellatum</name>
    <dbReference type="NCBI Taxonomy" id="574774"/>
    <lineage>
        <taxon>Eukaryota</taxon>
        <taxon>Fungi</taxon>
        <taxon>Dikarya</taxon>
        <taxon>Ascomycota</taxon>
        <taxon>Pezizomycotina</taxon>
        <taxon>Dothideomycetes</taxon>
        <taxon>Pleosporomycetidae</taxon>
        <taxon>Gloniales</taxon>
        <taxon>Gloniaceae</taxon>
        <taxon>Glonium</taxon>
    </lineage>
</organism>
<keyword evidence="3" id="KW-0964">Secreted</keyword>
<comment type="similarity">
    <text evidence="2">Belongs to the peptidase S9C family.</text>
</comment>
<comment type="subcellular location">
    <subcellularLocation>
        <location evidence="1">Secreted</location>
    </subcellularLocation>
</comment>
<keyword evidence="6" id="KW-0325">Glycoprotein</keyword>
<dbReference type="OrthoDB" id="416344at2759"/>
<evidence type="ECO:0000313" key="9">
    <source>
        <dbReference type="EMBL" id="OCL06643.1"/>
    </source>
</evidence>
<evidence type="ECO:0000256" key="5">
    <source>
        <dbReference type="ARBA" id="ARBA00022801"/>
    </source>
</evidence>
<sequence>ERWDPAAHITNFSTPHFIVHSSEDYRLPESEGIMMFNFLQEKGVPLRFPDFPNKNHWVLSPENSLVWHKEIFNWINHYSGVGGPLDDIAIDN</sequence>
<dbReference type="GO" id="GO:0004252">
    <property type="term" value="F:serine-type endopeptidase activity"/>
    <property type="evidence" value="ECO:0007669"/>
    <property type="project" value="TreeGrafter"/>
</dbReference>
<evidence type="ECO:0000256" key="6">
    <source>
        <dbReference type="ARBA" id="ARBA00023180"/>
    </source>
</evidence>
<keyword evidence="10" id="KW-1185">Reference proteome</keyword>
<evidence type="ECO:0000256" key="1">
    <source>
        <dbReference type="ARBA" id="ARBA00004613"/>
    </source>
</evidence>
<proteinExistence type="inferred from homology"/>
<evidence type="ECO:0000256" key="3">
    <source>
        <dbReference type="ARBA" id="ARBA00022525"/>
    </source>
</evidence>
<accession>A0A8E2EYE4</accession>
<dbReference type="EMBL" id="KV750017">
    <property type="protein sequence ID" value="OCL06643.1"/>
    <property type="molecule type" value="Genomic_DNA"/>
</dbReference>
<evidence type="ECO:0000256" key="7">
    <source>
        <dbReference type="ARBA" id="ARBA00032829"/>
    </source>
</evidence>
<dbReference type="PANTHER" id="PTHR42776:SF11">
    <property type="entry name" value="DIPEPTIDYL-PEPTIDASE 5-RELATED"/>
    <property type="match status" value="1"/>
</dbReference>
<keyword evidence="4" id="KW-0732">Signal</keyword>
<dbReference type="SUPFAM" id="SSF53474">
    <property type="entry name" value="alpha/beta-Hydrolases"/>
    <property type="match status" value="1"/>
</dbReference>
<feature type="domain" description="Peptidase S9 prolyl oligopeptidase catalytic" evidence="8">
    <location>
        <begin position="2"/>
        <end position="80"/>
    </location>
</feature>
<evidence type="ECO:0000256" key="2">
    <source>
        <dbReference type="ARBA" id="ARBA00010040"/>
    </source>
</evidence>